<dbReference type="AlphaFoldDB" id="M7SPB2"/>
<proteinExistence type="predicted"/>
<protein>
    <submittedName>
        <fullName evidence="1">Uncharacterized protein</fullName>
    </submittedName>
</protein>
<accession>M7SPB2</accession>
<evidence type="ECO:0000313" key="1">
    <source>
        <dbReference type="EMBL" id="EMR66052.1"/>
    </source>
</evidence>
<reference evidence="2" key="1">
    <citation type="journal article" date="2013" name="Genome Announc.">
        <title>Draft genome sequence of the grapevine dieback fungus Eutypa lata UCR-EL1.</title>
        <authorList>
            <person name="Blanco-Ulate B."/>
            <person name="Rolshausen P.E."/>
            <person name="Cantu D."/>
        </authorList>
    </citation>
    <scope>NUCLEOTIDE SEQUENCE [LARGE SCALE GENOMIC DNA]</scope>
    <source>
        <strain evidence="2">UCR-EL1</strain>
    </source>
</reference>
<dbReference type="EMBL" id="KB706720">
    <property type="protein sequence ID" value="EMR66052.1"/>
    <property type="molecule type" value="Genomic_DNA"/>
</dbReference>
<dbReference type="eggNOG" id="ENOG502S7PT">
    <property type="taxonomic scope" value="Eukaryota"/>
</dbReference>
<dbReference type="KEGG" id="ela:UCREL1_6964"/>
<sequence>MLGAGLQGQAALASKQSPLPVGCGGGGLIDAPVMLLMLSCFISLTKLYGIVFAHFESHLGGLPPASLSTGSAADIGLVRSRGLQLGELPLLDETYSKTYTGVRMLLDAFQSAEDVIGLPNSLSIIRGSAYQCTEADLSAPRNELKGATSPWTTFQGELALAMLKHDALIGGGSSVQEGFHDLAMKIQSLKRMLREKMDL</sequence>
<dbReference type="STRING" id="1287681.M7SPB2"/>
<keyword evidence="2" id="KW-1185">Reference proteome</keyword>
<dbReference type="HOGENOM" id="CLU_1372216_0_0_1"/>
<dbReference type="OrthoDB" id="4222821at2759"/>
<evidence type="ECO:0000313" key="2">
    <source>
        <dbReference type="Proteomes" id="UP000012174"/>
    </source>
</evidence>
<name>M7SPB2_EUTLA</name>
<gene>
    <name evidence="1" type="ORF">UCREL1_6964</name>
</gene>
<dbReference type="OMA" id="FAHFESH"/>
<dbReference type="Proteomes" id="UP000012174">
    <property type="component" value="Unassembled WGS sequence"/>
</dbReference>
<organism evidence="1 2">
    <name type="scientific">Eutypa lata (strain UCR-EL1)</name>
    <name type="common">Grapevine dieback disease fungus</name>
    <name type="synonym">Eutypa armeniacae</name>
    <dbReference type="NCBI Taxonomy" id="1287681"/>
    <lineage>
        <taxon>Eukaryota</taxon>
        <taxon>Fungi</taxon>
        <taxon>Dikarya</taxon>
        <taxon>Ascomycota</taxon>
        <taxon>Pezizomycotina</taxon>
        <taxon>Sordariomycetes</taxon>
        <taxon>Xylariomycetidae</taxon>
        <taxon>Xylariales</taxon>
        <taxon>Diatrypaceae</taxon>
        <taxon>Eutypa</taxon>
    </lineage>
</organism>